<reference evidence="2" key="1">
    <citation type="submission" date="2020-08" db="EMBL/GenBank/DDBJ databases">
        <title>Plant Genome Project.</title>
        <authorList>
            <person name="Zhang R.-G."/>
        </authorList>
    </citation>
    <scope>NUCLEOTIDE SEQUENCE</scope>
    <source>
        <strain evidence="2">WSP0</strain>
        <tissue evidence="2">Leaf</tissue>
    </source>
</reference>
<keyword evidence="3" id="KW-1185">Reference proteome</keyword>
<feature type="region of interest" description="Disordered" evidence="1">
    <location>
        <begin position="1"/>
        <end position="55"/>
    </location>
</feature>
<name>A0AAV6KYL4_9ERIC</name>
<evidence type="ECO:0008006" key="4">
    <source>
        <dbReference type="Google" id="ProtNLM"/>
    </source>
</evidence>
<gene>
    <name evidence="2" type="ORF">RHGRI_007854</name>
</gene>
<evidence type="ECO:0000256" key="1">
    <source>
        <dbReference type="SAM" id="MobiDB-lite"/>
    </source>
</evidence>
<accession>A0AAV6KYL4</accession>
<dbReference type="AlphaFoldDB" id="A0AAV6KYL4"/>
<evidence type="ECO:0000313" key="2">
    <source>
        <dbReference type="EMBL" id="KAG5557736.1"/>
    </source>
</evidence>
<evidence type="ECO:0000313" key="3">
    <source>
        <dbReference type="Proteomes" id="UP000823749"/>
    </source>
</evidence>
<comment type="caution">
    <text evidence="2">The sequence shown here is derived from an EMBL/GenBank/DDBJ whole genome shotgun (WGS) entry which is preliminary data.</text>
</comment>
<feature type="compositionally biased region" description="Polar residues" evidence="1">
    <location>
        <begin position="28"/>
        <end position="48"/>
    </location>
</feature>
<proteinExistence type="predicted"/>
<protein>
    <recommendedName>
        <fullName evidence="4">RNA-directed RNA polymerase</fullName>
    </recommendedName>
</protein>
<sequence>MIQRICRGATPTRATGRRGTAGARKALTQATGNLSPSNRSAVSISPSPVGSPDGFSPHSPIVKRMLFSPSRENSPLRALCDLEFRKAFLILNYTGRRKLEVHMKVDDIMMLKDLPMRDFETKVWDAVGKDFINKEDRIQVTMISFAGLYDDFLSKCDAFKLINYPKNIVV</sequence>
<organism evidence="2 3">
    <name type="scientific">Rhododendron griersonianum</name>
    <dbReference type="NCBI Taxonomy" id="479676"/>
    <lineage>
        <taxon>Eukaryota</taxon>
        <taxon>Viridiplantae</taxon>
        <taxon>Streptophyta</taxon>
        <taxon>Embryophyta</taxon>
        <taxon>Tracheophyta</taxon>
        <taxon>Spermatophyta</taxon>
        <taxon>Magnoliopsida</taxon>
        <taxon>eudicotyledons</taxon>
        <taxon>Gunneridae</taxon>
        <taxon>Pentapetalae</taxon>
        <taxon>asterids</taxon>
        <taxon>Ericales</taxon>
        <taxon>Ericaceae</taxon>
        <taxon>Ericoideae</taxon>
        <taxon>Rhodoreae</taxon>
        <taxon>Rhododendron</taxon>
    </lineage>
</organism>
<feature type="compositionally biased region" description="Low complexity" evidence="1">
    <location>
        <begin position="7"/>
        <end position="24"/>
    </location>
</feature>
<dbReference type="Proteomes" id="UP000823749">
    <property type="component" value="Chromosome 3"/>
</dbReference>
<dbReference type="EMBL" id="JACTNZ010000003">
    <property type="protein sequence ID" value="KAG5557736.1"/>
    <property type="molecule type" value="Genomic_DNA"/>
</dbReference>